<name>A0A6J7H1J2_9ZZZZ</name>
<dbReference type="PRINTS" id="PR00783">
    <property type="entry name" value="MINTRINSICP"/>
</dbReference>
<dbReference type="GO" id="GO:0005886">
    <property type="term" value="C:plasma membrane"/>
    <property type="evidence" value="ECO:0007669"/>
    <property type="project" value="TreeGrafter"/>
</dbReference>
<evidence type="ECO:0000256" key="2">
    <source>
        <dbReference type="ARBA" id="ARBA00006175"/>
    </source>
</evidence>
<feature type="transmembrane region" description="Helical" evidence="6">
    <location>
        <begin position="220"/>
        <end position="240"/>
    </location>
</feature>
<dbReference type="PANTHER" id="PTHR19139">
    <property type="entry name" value="AQUAPORIN TRANSPORTER"/>
    <property type="match status" value="1"/>
</dbReference>
<evidence type="ECO:0000256" key="3">
    <source>
        <dbReference type="ARBA" id="ARBA00022692"/>
    </source>
</evidence>
<dbReference type="EMBL" id="CAFABA010000169">
    <property type="protein sequence ID" value="CAB4836370.1"/>
    <property type="molecule type" value="Genomic_DNA"/>
</dbReference>
<sequence length="249" mass="25834">MNDRLHPTDAELSLQPETGTGGLRLDLSRRLVAEALGTCLLIIAVVGSGIMASRMSPDDIGLQLLENAAATAGALIGLILMFGAVSGAHFNPIVTLVDRLLGTMSTGDALLYAVAQTIGGCVGTVLANLMFELDAINVSTKVRSSGALWLSEVIATVGLLLVIHGCVRTGRSASVPFAVGAWIGGAYWFTSSTSFANPAVTVARTLSDSFAGIKPSSAPMFIVMQLVGGLVAFGLIRFLFPRNLEVDNG</sequence>
<evidence type="ECO:0000313" key="9">
    <source>
        <dbReference type="EMBL" id="CAB4909569.1"/>
    </source>
</evidence>
<evidence type="ECO:0000256" key="4">
    <source>
        <dbReference type="ARBA" id="ARBA00022989"/>
    </source>
</evidence>
<comment type="subcellular location">
    <subcellularLocation>
        <location evidence="1">Membrane</location>
        <topology evidence="1">Multi-pass membrane protein</topology>
    </subcellularLocation>
</comment>
<keyword evidence="4 6" id="KW-1133">Transmembrane helix</keyword>
<evidence type="ECO:0000313" key="7">
    <source>
        <dbReference type="EMBL" id="CAB4768680.1"/>
    </source>
</evidence>
<gene>
    <name evidence="7" type="ORF">UFOPK2754_02973</name>
    <name evidence="8" type="ORF">UFOPK3139_02830</name>
    <name evidence="9" type="ORF">UFOPK3543_01402</name>
</gene>
<evidence type="ECO:0000313" key="8">
    <source>
        <dbReference type="EMBL" id="CAB4836370.1"/>
    </source>
</evidence>
<feature type="transmembrane region" description="Helical" evidence="6">
    <location>
        <begin position="179"/>
        <end position="200"/>
    </location>
</feature>
<comment type="similarity">
    <text evidence="2">Belongs to the MIP/aquaporin (TC 1.A.8) family.</text>
</comment>
<dbReference type="GO" id="GO:0015250">
    <property type="term" value="F:water channel activity"/>
    <property type="evidence" value="ECO:0007669"/>
    <property type="project" value="TreeGrafter"/>
</dbReference>
<dbReference type="AlphaFoldDB" id="A0A6J7H1J2"/>
<dbReference type="Gene3D" id="1.20.1080.10">
    <property type="entry name" value="Glycerol uptake facilitator protein"/>
    <property type="match status" value="2"/>
</dbReference>
<keyword evidence="3 6" id="KW-0812">Transmembrane</keyword>
<dbReference type="EMBL" id="CAEZYR010000165">
    <property type="protein sequence ID" value="CAB4768680.1"/>
    <property type="molecule type" value="Genomic_DNA"/>
</dbReference>
<accession>A0A6J7H1J2</accession>
<feature type="transmembrane region" description="Helical" evidence="6">
    <location>
        <begin position="72"/>
        <end position="97"/>
    </location>
</feature>
<dbReference type="Pfam" id="PF00230">
    <property type="entry name" value="MIP"/>
    <property type="match status" value="2"/>
</dbReference>
<dbReference type="InterPro" id="IPR000425">
    <property type="entry name" value="MIP"/>
</dbReference>
<evidence type="ECO:0000256" key="1">
    <source>
        <dbReference type="ARBA" id="ARBA00004141"/>
    </source>
</evidence>
<reference evidence="9" key="1">
    <citation type="submission" date="2020-05" db="EMBL/GenBank/DDBJ databases">
        <authorList>
            <person name="Chiriac C."/>
            <person name="Salcher M."/>
            <person name="Ghai R."/>
            <person name="Kavagutti S V."/>
        </authorList>
    </citation>
    <scope>NUCLEOTIDE SEQUENCE</scope>
</reference>
<feature type="transmembrane region" description="Helical" evidence="6">
    <location>
        <begin position="109"/>
        <end position="127"/>
    </location>
</feature>
<dbReference type="InterPro" id="IPR023271">
    <property type="entry name" value="Aquaporin-like"/>
</dbReference>
<dbReference type="EMBL" id="CAFBMH010000045">
    <property type="protein sequence ID" value="CAB4909569.1"/>
    <property type="molecule type" value="Genomic_DNA"/>
</dbReference>
<evidence type="ECO:0000256" key="5">
    <source>
        <dbReference type="ARBA" id="ARBA00023136"/>
    </source>
</evidence>
<protein>
    <submittedName>
        <fullName evidence="9">Unannotated protein</fullName>
    </submittedName>
</protein>
<dbReference type="InterPro" id="IPR034294">
    <property type="entry name" value="Aquaporin_transptr"/>
</dbReference>
<feature type="transmembrane region" description="Helical" evidence="6">
    <location>
        <begin position="31"/>
        <end position="52"/>
    </location>
</feature>
<proteinExistence type="inferred from homology"/>
<evidence type="ECO:0000256" key="6">
    <source>
        <dbReference type="SAM" id="Phobius"/>
    </source>
</evidence>
<dbReference type="SUPFAM" id="SSF81338">
    <property type="entry name" value="Aquaporin-like"/>
    <property type="match status" value="1"/>
</dbReference>
<dbReference type="PANTHER" id="PTHR19139:SF199">
    <property type="entry name" value="MIP17260P"/>
    <property type="match status" value="1"/>
</dbReference>
<feature type="transmembrane region" description="Helical" evidence="6">
    <location>
        <begin position="147"/>
        <end position="167"/>
    </location>
</feature>
<keyword evidence="5 6" id="KW-0472">Membrane</keyword>
<organism evidence="9">
    <name type="scientific">freshwater metagenome</name>
    <dbReference type="NCBI Taxonomy" id="449393"/>
    <lineage>
        <taxon>unclassified sequences</taxon>
        <taxon>metagenomes</taxon>
        <taxon>ecological metagenomes</taxon>
    </lineage>
</organism>